<evidence type="ECO:0000313" key="3">
    <source>
        <dbReference type="Proteomes" id="UP001595945"/>
    </source>
</evidence>
<keyword evidence="1" id="KW-0812">Transmembrane</keyword>
<feature type="transmembrane region" description="Helical" evidence="1">
    <location>
        <begin position="18"/>
        <end position="42"/>
    </location>
</feature>
<keyword evidence="1" id="KW-1133">Transmembrane helix</keyword>
<accession>A0ABD5PZ35</accession>
<gene>
    <name evidence="2" type="ORF">ACFO9K_05090</name>
</gene>
<proteinExistence type="predicted"/>
<comment type="caution">
    <text evidence="2">The sequence shown here is derived from an EMBL/GenBank/DDBJ whole genome shotgun (WGS) entry which is preliminary data.</text>
</comment>
<sequence length="160" mass="17410">MNSDVASPAQESNFPAPVYLLAAHLAVLVAVIHVTLGLYNWIRWASAGFLLPRDLRWPLFVFSGVALVVGLLLAAQGRYRRPLYLGGIVLMGIYVVGYFGWHAAGHRPLFFLGEGAGHHGAPLTTVIHDHLLAGPVKFLAIVSEVSLAVVLAYLFVRETR</sequence>
<evidence type="ECO:0000313" key="2">
    <source>
        <dbReference type="EMBL" id="MFC4823628.1"/>
    </source>
</evidence>
<reference evidence="2 3" key="1">
    <citation type="journal article" date="2019" name="Int. J. Syst. Evol. Microbiol.">
        <title>The Global Catalogue of Microorganisms (GCM) 10K type strain sequencing project: providing services to taxonomists for standard genome sequencing and annotation.</title>
        <authorList>
            <consortium name="The Broad Institute Genomics Platform"/>
            <consortium name="The Broad Institute Genome Sequencing Center for Infectious Disease"/>
            <person name="Wu L."/>
            <person name="Ma J."/>
        </authorList>
    </citation>
    <scope>NUCLEOTIDE SEQUENCE [LARGE SCALE GENOMIC DNA]</scope>
    <source>
        <strain evidence="2 3">XZYJ18</strain>
    </source>
</reference>
<protein>
    <submittedName>
        <fullName evidence="2">Uncharacterized protein</fullName>
    </submittedName>
</protein>
<feature type="transmembrane region" description="Helical" evidence="1">
    <location>
        <begin position="82"/>
        <end position="101"/>
    </location>
</feature>
<organism evidence="2 3">
    <name type="scientific">Halorussus aquaticus</name>
    <dbReference type="NCBI Taxonomy" id="2953748"/>
    <lineage>
        <taxon>Archaea</taxon>
        <taxon>Methanobacteriati</taxon>
        <taxon>Methanobacteriota</taxon>
        <taxon>Stenosarchaea group</taxon>
        <taxon>Halobacteria</taxon>
        <taxon>Halobacteriales</taxon>
        <taxon>Haladaptataceae</taxon>
        <taxon>Halorussus</taxon>
    </lineage>
</organism>
<name>A0ABD5PZ35_9EURY</name>
<keyword evidence="3" id="KW-1185">Reference proteome</keyword>
<dbReference type="GeneID" id="73047262"/>
<feature type="transmembrane region" description="Helical" evidence="1">
    <location>
        <begin position="57"/>
        <end position="75"/>
    </location>
</feature>
<keyword evidence="1" id="KW-0472">Membrane</keyword>
<dbReference type="AlphaFoldDB" id="A0ABD5PZ35"/>
<feature type="transmembrane region" description="Helical" evidence="1">
    <location>
        <begin position="138"/>
        <end position="156"/>
    </location>
</feature>
<dbReference type="Proteomes" id="UP001595945">
    <property type="component" value="Unassembled WGS sequence"/>
</dbReference>
<evidence type="ECO:0000256" key="1">
    <source>
        <dbReference type="SAM" id="Phobius"/>
    </source>
</evidence>
<dbReference type="EMBL" id="JBHSHT010000001">
    <property type="protein sequence ID" value="MFC4823628.1"/>
    <property type="molecule type" value="Genomic_DNA"/>
</dbReference>
<dbReference type="RefSeq" id="WP_254270216.1">
    <property type="nucleotide sequence ID" value="NZ_CP100401.1"/>
</dbReference>